<sequence>MAATGADFLGAAGLAASLGRGGLRAAGIAAALPPPREASGGDGGFGGATGGEPARTAQIQLPLNEKFGLAYTCCKCETRNAVEVGRIAWNQGVVVATCRGCRARHLLADSGGLLDLTNELNFRNVVDFMQNKGEDVMTLESTDEEALRGMNLRLDEAGKLRVLNLTVPDSGEEGDTLTVQTEFGLLHVPVPGGAAAGQRLEVRGMMEVSLPQEGRPRWVQAGGAGEWRKAESWEVGDVVAVNMPEGGNVQVQIPESALEDGLLRIGYPVVALPGPA</sequence>
<evidence type="ECO:0000256" key="4">
    <source>
        <dbReference type="PROSITE-ProRule" id="PRU00834"/>
    </source>
</evidence>
<dbReference type="InterPro" id="IPR024158">
    <property type="entry name" value="Mt_import_TIM15"/>
</dbReference>
<evidence type="ECO:0000313" key="7">
    <source>
        <dbReference type="Proteomes" id="UP001189429"/>
    </source>
</evidence>
<keyword evidence="3" id="KW-0862">Zinc</keyword>
<dbReference type="PANTHER" id="PTHR20922">
    <property type="entry name" value="DNL-TYPE ZINC FINGER PROTEIN"/>
    <property type="match status" value="1"/>
</dbReference>
<keyword evidence="7" id="KW-1185">Reference proteome</keyword>
<feature type="domain" description="DNL-type" evidence="5">
    <location>
        <begin position="62"/>
        <end position="161"/>
    </location>
</feature>
<evidence type="ECO:0000256" key="1">
    <source>
        <dbReference type="ARBA" id="ARBA00022723"/>
    </source>
</evidence>
<dbReference type="PROSITE" id="PS51501">
    <property type="entry name" value="ZF_DNL"/>
    <property type="match status" value="1"/>
</dbReference>
<organism evidence="6 7">
    <name type="scientific">Prorocentrum cordatum</name>
    <dbReference type="NCBI Taxonomy" id="2364126"/>
    <lineage>
        <taxon>Eukaryota</taxon>
        <taxon>Sar</taxon>
        <taxon>Alveolata</taxon>
        <taxon>Dinophyceae</taxon>
        <taxon>Prorocentrales</taxon>
        <taxon>Prorocentraceae</taxon>
        <taxon>Prorocentrum</taxon>
    </lineage>
</organism>
<accession>A0ABN9Y2D4</accession>
<dbReference type="Pfam" id="PF05180">
    <property type="entry name" value="zf-DNL"/>
    <property type="match status" value="1"/>
</dbReference>
<protein>
    <recommendedName>
        <fullName evidence="5">DNL-type domain-containing protein</fullName>
    </recommendedName>
</protein>
<gene>
    <name evidence="6" type="ORF">PCOR1329_LOCUS81900</name>
</gene>
<dbReference type="InterPro" id="IPR007853">
    <property type="entry name" value="Znf_DNL-typ"/>
</dbReference>
<evidence type="ECO:0000313" key="6">
    <source>
        <dbReference type="EMBL" id="CAK0906644.1"/>
    </source>
</evidence>
<reference evidence="6" key="1">
    <citation type="submission" date="2023-10" db="EMBL/GenBank/DDBJ databases">
        <authorList>
            <person name="Chen Y."/>
            <person name="Shah S."/>
            <person name="Dougan E. K."/>
            <person name="Thang M."/>
            <person name="Chan C."/>
        </authorList>
    </citation>
    <scope>NUCLEOTIDE SEQUENCE [LARGE SCALE GENOMIC DNA]</scope>
</reference>
<keyword evidence="2 4" id="KW-0863">Zinc-finger</keyword>
<comment type="caution">
    <text evidence="6">The sequence shown here is derived from an EMBL/GenBank/DDBJ whole genome shotgun (WGS) entry which is preliminary data.</text>
</comment>
<name>A0ABN9Y2D4_9DINO</name>
<evidence type="ECO:0000259" key="5">
    <source>
        <dbReference type="PROSITE" id="PS51501"/>
    </source>
</evidence>
<dbReference type="EMBL" id="CAUYUJ010021726">
    <property type="protein sequence ID" value="CAK0906644.1"/>
    <property type="molecule type" value="Genomic_DNA"/>
</dbReference>
<keyword evidence="1" id="KW-0479">Metal-binding</keyword>
<dbReference type="Proteomes" id="UP001189429">
    <property type="component" value="Unassembled WGS sequence"/>
</dbReference>
<proteinExistence type="predicted"/>
<dbReference type="PANTHER" id="PTHR20922:SF13">
    <property type="entry name" value="DNL-TYPE ZINC FINGER PROTEIN"/>
    <property type="match status" value="1"/>
</dbReference>
<evidence type="ECO:0000256" key="2">
    <source>
        <dbReference type="ARBA" id="ARBA00022771"/>
    </source>
</evidence>
<evidence type="ECO:0000256" key="3">
    <source>
        <dbReference type="ARBA" id="ARBA00022833"/>
    </source>
</evidence>